<dbReference type="OrthoDB" id="333038at2"/>
<dbReference type="Gene3D" id="3.10.129.10">
    <property type="entry name" value="Hotdog Thioesterase"/>
    <property type="match status" value="1"/>
</dbReference>
<keyword evidence="4" id="KW-1185">Reference proteome</keyword>
<accession>A0A398CLG8</accession>
<comment type="caution">
    <text evidence="3">The sequence shown here is derived from an EMBL/GenBank/DDBJ whole genome shotgun (WGS) entry which is preliminary data.</text>
</comment>
<dbReference type="PANTHER" id="PTHR31793">
    <property type="entry name" value="4-HYDROXYBENZOYL-COA THIOESTERASE FAMILY MEMBER"/>
    <property type="match status" value="1"/>
</dbReference>
<dbReference type="Proteomes" id="UP000266302">
    <property type="component" value="Unassembled WGS sequence"/>
</dbReference>
<dbReference type="Pfam" id="PF13279">
    <property type="entry name" value="4HBT_2"/>
    <property type="match status" value="1"/>
</dbReference>
<dbReference type="EMBL" id="QXJC01000001">
    <property type="protein sequence ID" value="RID99773.1"/>
    <property type="molecule type" value="Genomic_DNA"/>
</dbReference>
<dbReference type="RefSeq" id="WP_119108217.1">
    <property type="nucleotide sequence ID" value="NZ_QXJC01000001.1"/>
</dbReference>
<evidence type="ECO:0000313" key="3">
    <source>
        <dbReference type="EMBL" id="RID99773.1"/>
    </source>
</evidence>
<sequence length="141" mass="15926">MPRIVFELPAHFSFETEMQIYISHVNQGGHLDNAQLLTLVSEARVRFFQSLGYREAGVEGLSIVVGDIVAQYKSEGFHGETLRVQMLPTDFNKYGFDLVFCMTERSSQREVARGKIGVVFVDKQSRAVARVPAAFVERLKI</sequence>
<dbReference type="InterPro" id="IPR029069">
    <property type="entry name" value="HotDog_dom_sf"/>
</dbReference>
<comment type="similarity">
    <text evidence="1">Belongs to the 4-hydroxybenzoyl-CoA thioesterase family.</text>
</comment>
<organism evidence="3 4">
    <name type="scientific">Simplicispira hankyongi</name>
    <dbReference type="NCBI Taxonomy" id="2315688"/>
    <lineage>
        <taxon>Bacteria</taxon>
        <taxon>Pseudomonadati</taxon>
        <taxon>Pseudomonadota</taxon>
        <taxon>Betaproteobacteria</taxon>
        <taxon>Burkholderiales</taxon>
        <taxon>Comamonadaceae</taxon>
        <taxon>Simplicispira</taxon>
    </lineage>
</organism>
<dbReference type="GO" id="GO:0047617">
    <property type="term" value="F:fatty acyl-CoA hydrolase activity"/>
    <property type="evidence" value="ECO:0007669"/>
    <property type="project" value="TreeGrafter"/>
</dbReference>
<keyword evidence="2" id="KW-0378">Hydrolase</keyword>
<dbReference type="PANTHER" id="PTHR31793:SF27">
    <property type="entry name" value="NOVEL THIOESTERASE SUPERFAMILY DOMAIN AND SAPOSIN A-TYPE DOMAIN CONTAINING PROTEIN (0610012H03RIK)"/>
    <property type="match status" value="1"/>
</dbReference>
<proteinExistence type="inferred from homology"/>
<name>A0A398CLG8_9BURK</name>
<reference evidence="3 4" key="1">
    <citation type="submission" date="2018-09" db="EMBL/GenBank/DDBJ databases">
        <title>Draft genome of Simplicispira sp. NY-02.</title>
        <authorList>
            <person name="Im W.T."/>
        </authorList>
    </citation>
    <scope>NUCLEOTIDE SEQUENCE [LARGE SCALE GENOMIC DNA]</scope>
    <source>
        <strain evidence="3 4">NY-02</strain>
    </source>
</reference>
<dbReference type="AlphaFoldDB" id="A0A398CLG8"/>
<dbReference type="CDD" id="cd00586">
    <property type="entry name" value="4HBT"/>
    <property type="match status" value="1"/>
</dbReference>
<gene>
    <name evidence="3" type="ORF">D3F03_05130</name>
</gene>
<dbReference type="InterPro" id="IPR050563">
    <property type="entry name" value="4-hydroxybenzoyl-CoA_TE"/>
</dbReference>
<protein>
    <submittedName>
        <fullName evidence="3">Thioesterase</fullName>
    </submittedName>
</protein>
<evidence type="ECO:0000256" key="2">
    <source>
        <dbReference type="ARBA" id="ARBA00022801"/>
    </source>
</evidence>
<evidence type="ECO:0000313" key="4">
    <source>
        <dbReference type="Proteomes" id="UP000266302"/>
    </source>
</evidence>
<dbReference type="SUPFAM" id="SSF54637">
    <property type="entry name" value="Thioesterase/thiol ester dehydrase-isomerase"/>
    <property type="match status" value="1"/>
</dbReference>
<evidence type="ECO:0000256" key="1">
    <source>
        <dbReference type="ARBA" id="ARBA00005953"/>
    </source>
</evidence>